<evidence type="ECO:0000256" key="3">
    <source>
        <dbReference type="ARBA" id="ARBA00022806"/>
    </source>
</evidence>
<dbReference type="SUPFAM" id="SSF52540">
    <property type="entry name" value="P-loop containing nucleoside triphosphate hydrolases"/>
    <property type="match status" value="1"/>
</dbReference>
<dbReference type="GO" id="GO:0000965">
    <property type="term" value="P:mitochondrial RNA 3'-end processing"/>
    <property type="evidence" value="ECO:0007669"/>
    <property type="project" value="TreeGrafter"/>
</dbReference>
<keyword evidence="3" id="KW-0347">Helicase</keyword>
<feature type="region of interest" description="Disordered" evidence="5">
    <location>
        <begin position="55"/>
        <end position="103"/>
    </location>
</feature>
<gene>
    <name evidence="7" type="ORF">BDQ12DRAFT_611720</name>
</gene>
<dbReference type="OrthoDB" id="6692397at2759"/>
<keyword evidence="2 7" id="KW-0378">Hydrolase</keyword>
<dbReference type="GO" id="GO:0004386">
    <property type="term" value="F:helicase activity"/>
    <property type="evidence" value="ECO:0007669"/>
    <property type="project" value="UniProtKB-KW"/>
</dbReference>
<evidence type="ECO:0000259" key="6">
    <source>
        <dbReference type="PROSITE" id="PS51194"/>
    </source>
</evidence>
<keyword evidence="4" id="KW-0067">ATP-binding</keyword>
<dbReference type="InterPro" id="IPR050699">
    <property type="entry name" value="RNA-DNA_Helicase"/>
</dbReference>
<dbReference type="GO" id="GO:0045025">
    <property type="term" value="C:mitochondrial degradosome"/>
    <property type="evidence" value="ECO:0007669"/>
    <property type="project" value="TreeGrafter"/>
</dbReference>
<organism evidence="7 8">
    <name type="scientific">Crucibulum laeve</name>
    <dbReference type="NCBI Taxonomy" id="68775"/>
    <lineage>
        <taxon>Eukaryota</taxon>
        <taxon>Fungi</taxon>
        <taxon>Dikarya</taxon>
        <taxon>Basidiomycota</taxon>
        <taxon>Agaricomycotina</taxon>
        <taxon>Agaricomycetes</taxon>
        <taxon>Agaricomycetidae</taxon>
        <taxon>Agaricales</taxon>
        <taxon>Agaricineae</taxon>
        <taxon>Nidulariaceae</taxon>
        <taxon>Crucibulum</taxon>
    </lineage>
</organism>
<dbReference type="STRING" id="68775.A0A5C3LQR0"/>
<feature type="compositionally biased region" description="Basic residues" evidence="5">
    <location>
        <begin position="92"/>
        <end position="103"/>
    </location>
</feature>
<accession>A0A5C3LQR0</accession>
<evidence type="ECO:0000313" key="8">
    <source>
        <dbReference type="Proteomes" id="UP000308652"/>
    </source>
</evidence>
<feature type="region of interest" description="Disordered" evidence="5">
    <location>
        <begin position="1"/>
        <end position="40"/>
    </location>
</feature>
<name>A0A5C3LQR0_9AGAR</name>
<evidence type="ECO:0000256" key="5">
    <source>
        <dbReference type="SAM" id="MobiDB-lite"/>
    </source>
</evidence>
<proteinExistence type="predicted"/>
<dbReference type="InterPro" id="IPR027417">
    <property type="entry name" value="P-loop_NTPase"/>
</dbReference>
<dbReference type="FunFam" id="3.40.50.300:FF:000957">
    <property type="entry name" value="ATP-dependent RNA helicase SUV3L, mitochondrial"/>
    <property type="match status" value="1"/>
</dbReference>
<reference evidence="7 8" key="1">
    <citation type="journal article" date="2019" name="Nat. Ecol. Evol.">
        <title>Megaphylogeny resolves global patterns of mushroom evolution.</title>
        <authorList>
            <person name="Varga T."/>
            <person name="Krizsan K."/>
            <person name="Foldi C."/>
            <person name="Dima B."/>
            <person name="Sanchez-Garcia M."/>
            <person name="Sanchez-Ramirez S."/>
            <person name="Szollosi G.J."/>
            <person name="Szarkandi J.G."/>
            <person name="Papp V."/>
            <person name="Albert L."/>
            <person name="Andreopoulos W."/>
            <person name="Angelini C."/>
            <person name="Antonin V."/>
            <person name="Barry K.W."/>
            <person name="Bougher N.L."/>
            <person name="Buchanan P."/>
            <person name="Buyck B."/>
            <person name="Bense V."/>
            <person name="Catcheside P."/>
            <person name="Chovatia M."/>
            <person name="Cooper J."/>
            <person name="Damon W."/>
            <person name="Desjardin D."/>
            <person name="Finy P."/>
            <person name="Geml J."/>
            <person name="Haridas S."/>
            <person name="Hughes K."/>
            <person name="Justo A."/>
            <person name="Karasinski D."/>
            <person name="Kautmanova I."/>
            <person name="Kiss B."/>
            <person name="Kocsube S."/>
            <person name="Kotiranta H."/>
            <person name="LaButti K.M."/>
            <person name="Lechner B.E."/>
            <person name="Liimatainen K."/>
            <person name="Lipzen A."/>
            <person name="Lukacs Z."/>
            <person name="Mihaltcheva S."/>
            <person name="Morgado L.N."/>
            <person name="Niskanen T."/>
            <person name="Noordeloos M.E."/>
            <person name="Ohm R.A."/>
            <person name="Ortiz-Santana B."/>
            <person name="Ovrebo C."/>
            <person name="Racz N."/>
            <person name="Riley R."/>
            <person name="Savchenko A."/>
            <person name="Shiryaev A."/>
            <person name="Soop K."/>
            <person name="Spirin V."/>
            <person name="Szebenyi C."/>
            <person name="Tomsovsky M."/>
            <person name="Tulloss R.E."/>
            <person name="Uehling J."/>
            <person name="Grigoriev I.V."/>
            <person name="Vagvolgyi C."/>
            <person name="Papp T."/>
            <person name="Martin F.M."/>
            <person name="Miettinen O."/>
            <person name="Hibbett D.S."/>
            <person name="Nagy L.G."/>
        </authorList>
    </citation>
    <scope>NUCLEOTIDE SEQUENCE [LARGE SCALE GENOMIC DNA]</scope>
    <source>
        <strain evidence="7 8">CBS 166.37</strain>
    </source>
</reference>
<protein>
    <submittedName>
        <fullName evidence="7">P-loop containing nucleoside triphosphate hydrolase protein</fullName>
    </submittedName>
</protein>
<evidence type="ECO:0000256" key="2">
    <source>
        <dbReference type="ARBA" id="ARBA00022801"/>
    </source>
</evidence>
<dbReference type="Pfam" id="PF12513">
    <property type="entry name" value="SUV3_C"/>
    <property type="match status" value="1"/>
</dbReference>
<dbReference type="GO" id="GO:0005524">
    <property type="term" value="F:ATP binding"/>
    <property type="evidence" value="ECO:0007669"/>
    <property type="project" value="UniProtKB-KW"/>
</dbReference>
<feature type="domain" description="Helicase C-terminal" evidence="6">
    <location>
        <begin position="441"/>
        <end position="616"/>
    </location>
</feature>
<dbReference type="InterPro" id="IPR001650">
    <property type="entry name" value="Helicase_C-like"/>
</dbReference>
<dbReference type="PANTHER" id="PTHR12131:SF1">
    <property type="entry name" value="ATP-DEPENDENT RNA HELICASE SUPV3L1, MITOCHONDRIAL-RELATED"/>
    <property type="match status" value="1"/>
</dbReference>
<dbReference type="PANTHER" id="PTHR12131">
    <property type="entry name" value="ATP-DEPENDENT RNA AND DNA HELICASE"/>
    <property type="match status" value="1"/>
</dbReference>
<feature type="compositionally biased region" description="Polar residues" evidence="5">
    <location>
        <begin position="18"/>
        <end position="36"/>
    </location>
</feature>
<dbReference type="GO" id="GO:0016787">
    <property type="term" value="F:hydrolase activity"/>
    <property type="evidence" value="ECO:0007669"/>
    <property type="project" value="UniProtKB-KW"/>
</dbReference>
<evidence type="ECO:0000313" key="7">
    <source>
        <dbReference type="EMBL" id="TFK35499.1"/>
    </source>
</evidence>
<dbReference type="SMART" id="SM00490">
    <property type="entry name" value="HELICc"/>
    <property type="match status" value="1"/>
</dbReference>
<dbReference type="AlphaFoldDB" id="A0A5C3LQR0"/>
<dbReference type="InterPro" id="IPR055206">
    <property type="entry name" value="DEXQc_SUV3"/>
</dbReference>
<dbReference type="Pfam" id="PF22527">
    <property type="entry name" value="DEXQc_Suv3"/>
    <property type="match status" value="2"/>
</dbReference>
<feature type="compositionally biased region" description="Low complexity" evidence="5">
    <location>
        <begin position="55"/>
        <end position="64"/>
    </location>
</feature>
<dbReference type="Gene3D" id="1.20.58.1080">
    <property type="match status" value="1"/>
</dbReference>
<sequence length="808" mass="90762">MTRRFRTGGHTTKRKASYSHSGSDSVNSSTQSWSSESRGDYRAYKERNYVGYNQNNYGAYNQSNHRGQGGYSHRGQREQGGGNSFSYNSHQFQRRSYRPRPKPPKLVQVKPHAMIPFFENGVHEWSNKPAMHTRIESYGVSKFEAQSLLHAFATAVEKGELSDEISVKEYLLERFTQTGTTTVDVEIIYCNIFFQWLRSLSPEQISVLQTDYEVSSNAVATLCRLAEAADRRFPAEEYPMTRSMHRKVIMHVGPTNSGKTHHALRALAAAPTGVYAGPLRLLAHEIWERLNMGQIVPAGMDPEEPVPVSTPAIVPEANVDVDTALDVISPSTQSAVKRLGNPKFKRECNMLTGEESKIVADTATLLSCTVEMLSTDVEYDVAVVDEIQMISDEQRGFGWTHAVLGIRAKELHLCGEETAVPIVEALLKETGDELIVNRYQRLTPLIVEEESLNGNWSKVQKGDCIVAFSRSTIFEVKREVEEKTGMRCAVVYGKLPPEIRSEQAALFNDPDSGYDVIIGSDAIGMGLNLKIRRVIFQAVSKGSNSGSMERLSISSVKQIAGRAGRFGLHGNNEPGGFTTTFLPDDLNYVRNILALSPPSLPVARIGPSPKSFDQIIECLPAESSTETIYDAHTFAARLPISFRYANIQSVDVMSEFLDSRIRDMTSAERRMWTMAPIPWRDQQSLDVVSKMASLYRHQMRVDFNVALEGTPLQETLRDAEYFMSTGHPARDIHSMLLHLETFHKLSVLYMWMSFRNAVVYSQGAEVAALKVRVEKALEWCLERLTMNEMAKGVQKTSLRPKIEFRRRM</sequence>
<dbReference type="CDD" id="cd18805">
    <property type="entry name" value="SF2_C_suv3"/>
    <property type="match status" value="1"/>
</dbReference>
<dbReference type="Proteomes" id="UP000308652">
    <property type="component" value="Unassembled WGS sequence"/>
</dbReference>
<keyword evidence="8" id="KW-1185">Reference proteome</keyword>
<dbReference type="InterPro" id="IPR022192">
    <property type="entry name" value="SUV3_C"/>
</dbReference>
<feature type="compositionally biased region" description="Basic residues" evidence="5">
    <location>
        <begin position="1"/>
        <end position="17"/>
    </location>
</feature>
<dbReference type="Pfam" id="PF00271">
    <property type="entry name" value="Helicase_C"/>
    <property type="match status" value="1"/>
</dbReference>
<feature type="compositionally biased region" description="Gly residues" evidence="5">
    <location>
        <begin position="67"/>
        <end position="83"/>
    </location>
</feature>
<dbReference type="Gene3D" id="3.40.50.300">
    <property type="entry name" value="P-loop containing nucleotide triphosphate hydrolases"/>
    <property type="match status" value="2"/>
</dbReference>
<keyword evidence="1" id="KW-0547">Nucleotide-binding</keyword>
<dbReference type="EMBL" id="ML213621">
    <property type="protein sequence ID" value="TFK35499.1"/>
    <property type="molecule type" value="Genomic_DNA"/>
</dbReference>
<evidence type="ECO:0000256" key="4">
    <source>
        <dbReference type="ARBA" id="ARBA00022840"/>
    </source>
</evidence>
<evidence type="ECO:0000256" key="1">
    <source>
        <dbReference type="ARBA" id="ARBA00022741"/>
    </source>
</evidence>
<dbReference type="PROSITE" id="PS51194">
    <property type="entry name" value="HELICASE_CTER"/>
    <property type="match status" value="1"/>
</dbReference>